<evidence type="ECO:0000313" key="7">
    <source>
        <dbReference type="Proteomes" id="UP001362899"/>
    </source>
</evidence>
<dbReference type="AlphaFoldDB" id="A0AAV5RGV6"/>
<proteinExistence type="inferred from homology"/>
<dbReference type="Gene3D" id="3.40.220.10">
    <property type="entry name" value="Leucine Aminopeptidase, subunit E, domain 1"/>
    <property type="match status" value="1"/>
</dbReference>
<comment type="catalytic activity">
    <reaction evidence="4">
        <text>ADP-alpha-D-ribose 1''-phosphate + H2O = ADP-D-ribose + phosphate</text>
        <dbReference type="Rhea" id="RHEA:25029"/>
        <dbReference type="ChEBI" id="CHEBI:15377"/>
        <dbReference type="ChEBI" id="CHEBI:43474"/>
        <dbReference type="ChEBI" id="CHEBI:57967"/>
        <dbReference type="ChEBI" id="CHEBI:58753"/>
        <dbReference type="EC" id="3.1.3.84"/>
    </reaction>
</comment>
<dbReference type="InterPro" id="IPR050892">
    <property type="entry name" value="ADP-ribose_metab_enzymes"/>
</dbReference>
<comment type="caution">
    <text evidence="6">The sequence shown here is derived from an EMBL/GenBank/DDBJ whole genome shotgun (WGS) entry which is preliminary data.</text>
</comment>
<dbReference type="SMART" id="SM00506">
    <property type="entry name" value="A1pp"/>
    <property type="match status" value="1"/>
</dbReference>
<dbReference type="InterPro" id="IPR043472">
    <property type="entry name" value="Macro_dom-like"/>
</dbReference>
<protein>
    <recommendedName>
        <fullName evidence="3">ADP-ribose 1''-phosphate phosphatase</fullName>
        <ecNumber evidence="2">3.1.3.84</ecNumber>
    </recommendedName>
</protein>
<organism evidence="6 7">
    <name type="scientific">Starmerella bacillaris</name>
    <name type="common">Yeast</name>
    <name type="synonym">Candida zemplinina</name>
    <dbReference type="NCBI Taxonomy" id="1247836"/>
    <lineage>
        <taxon>Eukaryota</taxon>
        <taxon>Fungi</taxon>
        <taxon>Dikarya</taxon>
        <taxon>Ascomycota</taxon>
        <taxon>Saccharomycotina</taxon>
        <taxon>Dipodascomycetes</taxon>
        <taxon>Dipodascales</taxon>
        <taxon>Trichomonascaceae</taxon>
        <taxon>Starmerella</taxon>
    </lineage>
</organism>
<dbReference type="EMBL" id="BTGC01000003">
    <property type="protein sequence ID" value="GMM49774.1"/>
    <property type="molecule type" value="Genomic_DNA"/>
</dbReference>
<dbReference type="PANTHER" id="PTHR12521:SF0">
    <property type="entry name" value="ADP-RIBOSE GLYCOHYDROLASE OARD1"/>
    <property type="match status" value="1"/>
</dbReference>
<dbReference type="GO" id="GO:0140291">
    <property type="term" value="P:peptidyl-glutamate ADP-deribosylation"/>
    <property type="evidence" value="ECO:0007669"/>
    <property type="project" value="TreeGrafter"/>
</dbReference>
<dbReference type="EC" id="3.1.3.84" evidence="2"/>
<evidence type="ECO:0000256" key="2">
    <source>
        <dbReference type="ARBA" id="ARBA00012983"/>
    </source>
</evidence>
<dbReference type="Pfam" id="PF01661">
    <property type="entry name" value="Macro"/>
    <property type="match status" value="1"/>
</dbReference>
<sequence>MITYIKGDLFQVKSGVLGHACNYQGVWGGGIALLFKQKFPEAYRHYQQICKEQGENLVGRCILISENQYQIACLFTNDYSTKKQILKHTEDSLLDLKRQIPPHTVVNLPKINAGIFNVEWELTEKVLERVDEDYNVYEL</sequence>
<name>A0AAV5RGV6_STABA</name>
<accession>A0AAV5RGV6</accession>
<keyword evidence="7" id="KW-1185">Reference proteome</keyword>
<dbReference type="InterPro" id="IPR002589">
    <property type="entry name" value="Macro_dom"/>
</dbReference>
<evidence type="ECO:0000256" key="4">
    <source>
        <dbReference type="ARBA" id="ARBA00034427"/>
    </source>
</evidence>
<gene>
    <name evidence="6" type="ORF">DASB73_007320</name>
</gene>
<dbReference type="CDD" id="cd02901">
    <property type="entry name" value="Macro_Poa1p-like"/>
    <property type="match status" value="1"/>
</dbReference>
<feature type="domain" description="Macro" evidence="5">
    <location>
        <begin position="1"/>
        <end position="139"/>
    </location>
</feature>
<reference evidence="6 7" key="1">
    <citation type="journal article" date="2023" name="Elife">
        <title>Identification of key yeast species and microbe-microbe interactions impacting larval growth of Drosophila in the wild.</title>
        <authorList>
            <person name="Mure A."/>
            <person name="Sugiura Y."/>
            <person name="Maeda R."/>
            <person name="Honda K."/>
            <person name="Sakurai N."/>
            <person name="Takahashi Y."/>
            <person name="Watada M."/>
            <person name="Katoh T."/>
            <person name="Gotoh A."/>
            <person name="Gotoh Y."/>
            <person name="Taniguchi I."/>
            <person name="Nakamura K."/>
            <person name="Hayashi T."/>
            <person name="Katayama T."/>
            <person name="Uemura T."/>
            <person name="Hattori Y."/>
        </authorList>
    </citation>
    <scope>NUCLEOTIDE SEQUENCE [LARGE SCALE GENOMIC DNA]</scope>
    <source>
        <strain evidence="6 7">SB-73</strain>
    </source>
</reference>
<dbReference type="Proteomes" id="UP001362899">
    <property type="component" value="Unassembled WGS sequence"/>
</dbReference>
<evidence type="ECO:0000313" key="6">
    <source>
        <dbReference type="EMBL" id="GMM49774.1"/>
    </source>
</evidence>
<dbReference type="PROSITE" id="PS51154">
    <property type="entry name" value="MACRO"/>
    <property type="match status" value="1"/>
</dbReference>
<comment type="similarity">
    <text evidence="1">Belongs to the POA1 family.</text>
</comment>
<dbReference type="SUPFAM" id="SSF52949">
    <property type="entry name" value="Macro domain-like"/>
    <property type="match status" value="1"/>
</dbReference>
<evidence type="ECO:0000259" key="5">
    <source>
        <dbReference type="PROSITE" id="PS51154"/>
    </source>
</evidence>
<evidence type="ECO:0000256" key="3">
    <source>
        <dbReference type="ARBA" id="ARBA00019744"/>
    </source>
</evidence>
<dbReference type="PANTHER" id="PTHR12521">
    <property type="entry name" value="PROTEIN C6ORF130"/>
    <property type="match status" value="1"/>
</dbReference>
<evidence type="ECO:0000256" key="1">
    <source>
        <dbReference type="ARBA" id="ARBA00006575"/>
    </source>
</evidence>